<evidence type="ECO:0000256" key="6">
    <source>
        <dbReference type="ARBA" id="ARBA00022517"/>
    </source>
</evidence>
<evidence type="ECO:0000256" key="3">
    <source>
        <dbReference type="ARBA" id="ARBA00004604"/>
    </source>
</evidence>
<dbReference type="EMBL" id="CAKKLH010000287">
    <property type="protein sequence ID" value="CAH0108732.1"/>
    <property type="molecule type" value="Genomic_DNA"/>
</dbReference>
<evidence type="ECO:0000256" key="2">
    <source>
        <dbReference type="ARBA" id="ARBA00004496"/>
    </source>
</evidence>
<keyword evidence="7" id="KW-0517">Myogenesis</keyword>
<dbReference type="GO" id="GO:0055120">
    <property type="term" value="C:striated muscle dense body"/>
    <property type="evidence" value="ECO:0007669"/>
    <property type="project" value="TreeGrafter"/>
</dbReference>
<dbReference type="CDD" id="cd23338">
    <property type="entry name" value="beta-trefoil_FSCN_FRG1"/>
    <property type="match status" value="1"/>
</dbReference>
<name>A0A8J2S3G1_9CRUS</name>
<dbReference type="PANTHER" id="PTHR12928">
    <property type="entry name" value="FRG1 PROTEIN"/>
    <property type="match status" value="1"/>
</dbReference>
<keyword evidence="11" id="KW-0547">Nucleotide-binding</keyword>
<dbReference type="Pfam" id="PF06229">
    <property type="entry name" value="FRG1"/>
    <property type="match status" value="1"/>
</dbReference>
<comment type="similarity">
    <text evidence="4">Belongs to the FRG1 family.</text>
</comment>
<dbReference type="GO" id="GO:0015030">
    <property type="term" value="C:Cajal body"/>
    <property type="evidence" value="ECO:0007669"/>
    <property type="project" value="UniProtKB-SubCell"/>
</dbReference>
<dbReference type="PANTHER" id="PTHR12928:SF0">
    <property type="entry name" value="FSHD REGION GENE 1"/>
    <property type="match status" value="1"/>
</dbReference>
<dbReference type="OrthoDB" id="5539371at2759"/>
<gene>
    <name evidence="13" type="ORF">DGAL_LOCUS12132</name>
</gene>
<dbReference type="InterPro" id="IPR008999">
    <property type="entry name" value="Actin-crosslinking"/>
</dbReference>
<dbReference type="GO" id="GO:0007517">
    <property type="term" value="P:muscle organ development"/>
    <property type="evidence" value="ECO:0007669"/>
    <property type="project" value="UniProtKB-KW"/>
</dbReference>
<dbReference type="Gene3D" id="1.10.510.10">
    <property type="entry name" value="Transferase(Phosphotransferase) domain 1"/>
    <property type="match status" value="1"/>
</dbReference>
<dbReference type="GO" id="GO:0006364">
    <property type="term" value="P:rRNA processing"/>
    <property type="evidence" value="ECO:0007669"/>
    <property type="project" value="UniProtKB-KW"/>
</dbReference>
<evidence type="ECO:0000256" key="9">
    <source>
        <dbReference type="ARBA" id="ARBA00023242"/>
    </source>
</evidence>
<protein>
    <recommendedName>
        <fullName evidence="10">Protein FRG1 homolog</fullName>
    </recommendedName>
</protein>
<keyword evidence="11" id="KW-0067">ATP-binding</keyword>
<dbReference type="InterPro" id="IPR011009">
    <property type="entry name" value="Kinase-like_dom_sf"/>
</dbReference>
<evidence type="ECO:0000256" key="5">
    <source>
        <dbReference type="ARBA" id="ARBA00022490"/>
    </source>
</evidence>
<accession>A0A8J2S3G1</accession>
<dbReference type="PROSITE" id="PS00109">
    <property type="entry name" value="PROTEIN_KINASE_TYR"/>
    <property type="match status" value="1"/>
</dbReference>
<dbReference type="GO" id="GO:0071013">
    <property type="term" value="C:catalytic step 2 spliceosome"/>
    <property type="evidence" value="ECO:0007669"/>
    <property type="project" value="TreeGrafter"/>
</dbReference>
<dbReference type="Gene3D" id="3.30.200.20">
    <property type="entry name" value="Phosphorylase Kinase, domain 1"/>
    <property type="match status" value="1"/>
</dbReference>
<dbReference type="PROSITE" id="PS00107">
    <property type="entry name" value="PROTEIN_KINASE_ATP"/>
    <property type="match status" value="1"/>
</dbReference>
<evidence type="ECO:0000256" key="11">
    <source>
        <dbReference type="PROSITE-ProRule" id="PRU10141"/>
    </source>
</evidence>
<feature type="binding site" evidence="11">
    <location>
        <position position="35"/>
    </location>
    <ligand>
        <name>ATP</name>
        <dbReference type="ChEBI" id="CHEBI:30616"/>
    </ligand>
</feature>
<dbReference type="GO" id="GO:0005730">
    <property type="term" value="C:nucleolus"/>
    <property type="evidence" value="ECO:0007669"/>
    <property type="project" value="UniProtKB-SubCell"/>
</dbReference>
<comment type="subcellular location">
    <subcellularLocation>
        <location evidence="2">Cytoplasm</location>
    </subcellularLocation>
    <subcellularLocation>
        <location evidence="1">Nucleus</location>
        <location evidence="1">Cajal body</location>
    </subcellularLocation>
    <subcellularLocation>
        <location evidence="3">Nucleus</location>
        <location evidence="3">Nucleolus</location>
    </subcellularLocation>
</comment>
<dbReference type="GO" id="GO:0005524">
    <property type="term" value="F:ATP binding"/>
    <property type="evidence" value="ECO:0007669"/>
    <property type="project" value="UniProtKB-UniRule"/>
</dbReference>
<dbReference type="InterPro" id="IPR010414">
    <property type="entry name" value="FRG1"/>
</dbReference>
<dbReference type="AlphaFoldDB" id="A0A8J2S3G1"/>
<evidence type="ECO:0000313" key="14">
    <source>
        <dbReference type="Proteomes" id="UP000789390"/>
    </source>
</evidence>
<evidence type="ECO:0000313" key="13">
    <source>
        <dbReference type="EMBL" id="CAH0108732.1"/>
    </source>
</evidence>
<dbReference type="Gene3D" id="2.80.10.50">
    <property type="match status" value="1"/>
</dbReference>
<dbReference type="Pfam" id="PF00069">
    <property type="entry name" value="Pkinase"/>
    <property type="match status" value="1"/>
</dbReference>
<dbReference type="SUPFAM" id="SSF50405">
    <property type="entry name" value="Actin-crosslinking proteins"/>
    <property type="match status" value="1"/>
</dbReference>
<evidence type="ECO:0000256" key="8">
    <source>
        <dbReference type="ARBA" id="ARBA00022552"/>
    </source>
</evidence>
<dbReference type="FunFam" id="2.80.10.50:FF:000061">
    <property type="entry name" value="Protein FRG1"/>
    <property type="match status" value="1"/>
</dbReference>
<reference evidence="13" key="1">
    <citation type="submission" date="2021-11" db="EMBL/GenBank/DDBJ databases">
        <authorList>
            <person name="Schell T."/>
        </authorList>
    </citation>
    <scope>NUCLEOTIDE SEQUENCE</scope>
    <source>
        <strain evidence="13">M5</strain>
    </source>
</reference>
<dbReference type="InterPro" id="IPR008266">
    <property type="entry name" value="Tyr_kinase_AS"/>
</dbReference>
<dbReference type="PROSITE" id="PS50011">
    <property type="entry name" value="PROTEIN_KINASE_DOM"/>
    <property type="match status" value="1"/>
</dbReference>
<sequence>MLYPHLKKENNQLLGRGGFGIVYQGKHNGENVAIKRIELSRIGGSVKNLTEDQNMKLCDHLNVLKVLEVDQDDDFKYIVLELCVTTLHHYINSHKDGLTEDIGLMPSEPDALYQMACGLKHIHEKGLVHRDISAQNVLIQRCNGLHTVLKISDFGFCKPATERGSFSVSRNGTGTVHFIAPELLTTGDNNPRGTIACDVFSLGCVFYRFLTMGKHPFSTGDDLAINMNIREGNHSLDGLTEDHFARRIVEKMIQREPINRFKIAEVVEALHKTTMAEYAGVRSGKLKLKGHKDLKPAKKHKSKKRTHEEAIAASDKEDMIKHGGFWNVQNFSQISGALAIEFGERCYIKALDNGLFVLGPPHDEGDSPSPEEIFTAFPVGETKITLKSGYGKYLGIDKNGIVVGRSDAVSALEQWEPVFQDGKLALQAANSKFVSISPDDDSFYAQSITAGPDEILKLRCNKDLEADIESKKKNKGPIEEKGSVEQIEINYVKQFQKFQDKKMRINTESRDVLKSAKADGYLHEVLLDRRSKMKSDRMCK</sequence>
<evidence type="ECO:0000259" key="12">
    <source>
        <dbReference type="PROSITE" id="PS50011"/>
    </source>
</evidence>
<evidence type="ECO:0000256" key="4">
    <source>
        <dbReference type="ARBA" id="ARBA00010878"/>
    </source>
</evidence>
<keyword evidence="5" id="KW-0963">Cytoplasm</keyword>
<feature type="domain" description="Protein kinase" evidence="12">
    <location>
        <begin position="8"/>
        <end position="274"/>
    </location>
</feature>
<comment type="caution">
    <text evidence="13">The sequence shown here is derived from an EMBL/GenBank/DDBJ whole genome shotgun (WGS) entry which is preliminary data.</text>
</comment>
<keyword evidence="6" id="KW-0690">Ribosome biogenesis</keyword>
<evidence type="ECO:0000256" key="10">
    <source>
        <dbReference type="ARBA" id="ARBA00072064"/>
    </source>
</evidence>
<dbReference type="InterPro" id="IPR017441">
    <property type="entry name" value="Protein_kinase_ATP_BS"/>
</dbReference>
<keyword evidence="8" id="KW-0698">rRNA processing</keyword>
<dbReference type="Proteomes" id="UP000789390">
    <property type="component" value="Unassembled WGS sequence"/>
</dbReference>
<evidence type="ECO:0000256" key="7">
    <source>
        <dbReference type="ARBA" id="ARBA00022541"/>
    </source>
</evidence>
<dbReference type="GO" id="GO:0004672">
    <property type="term" value="F:protein kinase activity"/>
    <property type="evidence" value="ECO:0007669"/>
    <property type="project" value="InterPro"/>
</dbReference>
<evidence type="ECO:0000256" key="1">
    <source>
        <dbReference type="ARBA" id="ARBA00004408"/>
    </source>
</evidence>
<keyword evidence="9" id="KW-0539">Nucleus</keyword>
<proteinExistence type="inferred from homology"/>
<dbReference type="GO" id="GO:0051015">
    <property type="term" value="F:actin filament binding"/>
    <property type="evidence" value="ECO:0007669"/>
    <property type="project" value="TreeGrafter"/>
</dbReference>
<dbReference type="SUPFAM" id="SSF56112">
    <property type="entry name" value="Protein kinase-like (PK-like)"/>
    <property type="match status" value="1"/>
</dbReference>
<keyword evidence="14" id="KW-1185">Reference proteome</keyword>
<organism evidence="13 14">
    <name type="scientific">Daphnia galeata</name>
    <dbReference type="NCBI Taxonomy" id="27404"/>
    <lineage>
        <taxon>Eukaryota</taxon>
        <taxon>Metazoa</taxon>
        <taxon>Ecdysozoa</taxon>
        <taxon>Arthropoda</taxon>
        <taxon>Crustacea</taxon>
        <taxon>Branchiopoda</taxon>
        <taxon>Diplostraca</taxon>
        <taxon>Cladocera</taxon>
        <taxon>Anomopoda</taxon>
        <taxon>Daphniidae</taxon>
        <taxon>Daphnia</taxon>
    </lineage>
</organism>
<dbReference type="InterPro" id="IPR000719">
    <property type="entry name" value="Prot_kinase_dom"/>
</dbReference>